<dbReference type="EMBL" id="JALBCA010000090">
    <property type="protein sequence ID" value="KAI2383472.1"/>
    <property type="molecule type" value="Genomic_DNA"/>
</dbReference>
<gene>
    <name evidence="1" type="ORF">LOY88_005280</name>
</gene>
<proteinExistence type="predicted"/>
<comment type="caution">
    <text evidence="1">The sequence shown here is derived from an EMBL/GenBank/DDBJ whole genome shotgun (WGS) entry which is preliminary data.</text>
</comment>
<protein>
    <submittedName>
        <fullName evidence="1">Uncharacterized protein</fullName>
    </submittedName>
</protein>
<reference evidence="1" key="1">
    <citation type="journal article" date="2022" name="bioRxiv">
        <title>Population genetic analysis of Ophidiomyces ophidiicola, the causative agent of snake fungal disease, indicates recent introductions to the USA.</title>
        <authorList>
            <person name="Ladner J.T."/>
            <person name="Palmer J.M."/>
            <person name="Ettinger C.L."/>
            <person name="Stajich J.E."/>
            <person name="Farrell T.M."/>
            <person name="Glorioso B.M."/>
            <person name="Lawson B."/>
            <person name="Price S.J."/>
            <person name="Stengle A.G."/>
            <person name="Grear D.A."/>
            <person name="Lorch J.M."/>
        </authorList>
    </citation>
    <scope>NUCLEOTIDE SEQUENCE</scope>
    <source>
        <strain evidence="1">NWHC 24266-5</strain>
    </source>
</reference>
<organism evidence="1">
    <name type="scientific">Ophidiomyces ophidiicola</name>
    <dbReference type="NCBI Taxonomy" id="1387563"/>
    <lineage>
        <taxon>Eukaryota</taxon>
        <taxon>Fungi</taxon>
        <taxon>Dikarya</taxon>
        <taxon>Ascomycota</taxon>
        <taxon>Pezizomycotina</taxon>
        <taxon>Eurotiomycetes</taxon>
        <taxon>Eurotiomycetidae</taxon>
        <taxon>Onygenales</taxon>
        <taxon>Onygenaceae</taxon>
        <taxon>Ophidiomyces</taxon>
    </lineage>
</organism>
<accession>A0ACB8URE5</accession>
<name>A0ACB8URE5_9EURO</name>
<evidence type="ECO:0000313" key="1">
    <source>
        <dbReference type="EMBL" id="KAI2383472.1"/>
    </source>
</evidence>
<sequence>MEFERPHFDDPALTIFSSLMKQHKADTSMEIPCHPLLGDLSVYREHSDCASSSLVGTASSLCRAAEDTRESCFHSDSDSDVDSFPDTPNGLQVTSIVGCHMSDLMMSRENVLKLDCRYKNQLSAIRNERDQAIDRWRQENVINRRLIEALQFEKQKLASVKKYLKLCVSTEIVHIPAWPPCTPLTPPPSVGRSTAPSNEHMSEDQHIRFLYDNPLYQGYELNVNILLLRVKTLVENNYPVKALTLIEEALEKASKLNYTPIYAKCLYWKGRILYLKGCQSDAIKLFRDAMPCIGIYKEGEDLKRWLLKLDDYRHSYCDNQSGSDAESPLCSRRRNYKNTCVPAAELPLTP</sequence>